<comment type="caution">
    <text evidence="3">The sequence shown here is derived from an EMBL/GenBank/DDBJ whole genome shotgun (WGS) entry which is preliminary data.</text>
</comment>
<feature type="compositionally biased region" description="Basic and acidic residues" evidence="1">
    <location>
        <begin position="825"/>
        <end position="836"/>
    </location>
</feature>
<feature type="compositionally biased region" description="Basic and acidic residues" evidence="1">
    <location>
        <begin position="11"/>
        <end position="25"/>
    </location>
</feature>
<feature type="compositionally biased region" description="Polar residues" evidence="1">
    <location>
        <begin position="300"/>
        <end position="314"/>
    </location>
</feature>
<feature type="region of interest" description="Disordered" evidence="1">
    <location>
        <begin position="588"/>
        <end position="611"/>
    </location>
</feature>
<accession>A0A086QKI6</accession>
<feature type="region of interest" description="Disordered" evidence="1">
    <location>
        <begin position="297"/>
        <end position="365"/>
    </location>
</feature>
<feature type="compositionally biased region" description="Basic and acidic residues" evidence="1">
    <location>
        <begin position="318"/>
        <end position="329"/>
    </location>
</feature>
<dbReference type="Gene3D" id="3.40.50.1820">
    <property type="entry name" value="alpha/beta hydrolase"/>
    <property type="match status" value="1"/>
</dbReference>
<feature type="compositionally biased region" description="Polar residues" evidence="1">
    <location>
        <begin position="332"/>
        <end position="345"/>
    </location>
</feature>
<name>A0A086QKI6_TOXGO</name>
<dbReference type="Pfam" id="PF12146">
    <property type="entry name" value="Hydrolase_4"/>
    <property type="match status" value="1"/>
</dbReference>
<dbReference type="Proteomes" id="UP000028840">
    <property type="component" value="Unassembled WGS sequence"/>
</dbReference>
<feature type="domain" description="Serine aminopeptidase S33" evidence="2">
    <location>
        <begin position="371"/>
        <end position="430"/>
    </location>
</feature>
<dbReference type="InterPro" id="IPR051044">
    <property type="entry name" value="MAG_DAG_Lipase"/>
</dbReference>
<dbReference type="InterPro" id="IPR029058">
    <property type="entry name" value="AB_hydrolase_fold"/>
</dbReference>
<dbReference type="EMBL" id="AEYJ02000058">
    <property type="protein sequence ID" value="KFH13118.1"/>
    <property type="molecule type" value="Genomic_DNA"/>
</dbReference>
<dbReference type="VEuPathDB" id="ToxoDB:TGVAND_226390"/>
<feature type="compositionally biased region" description="Polar residues" evidence="1">
    <location>
        <begin position="138"/>
        <end position="160"/>
    </location>
</feature>
<reference evidence="3 4" key="1">
    <citation type="submission" date="2014-08" db="EMBL/GenBank/DDBJ databases">
        <authorList>
            <person name="Sibley D."/>
            <person name="Venepally P."/>
            <person name="Karamycheva S."/>
            <person name="Hadjithomas M."/>
            <person name="Khan A."/>
            <person name="Brunk B."/>
            <person name="Roos D."/>
            <person name="Caler E."/>
            <person name="Lorenzi H."/>
        </authorList>
    </citation>
    <scope>NUCLEOTIDE SEQUENCE [LARGE SCALE GENOMIC DNA]</scope>
    <source>
        <strain evidence="3 4">VAND</strain>
    </source>
</reference>
<sequence length="1000" mass="108041">MGNSQGSGRSRSSDSHSDVSRGKDEWIELDQDEACRFVSLEAPITDAVEFPYDNKPEHGAFLNSQGLRIHTYLWYPQAPHKGQKMGNPCQAQKQDQSGGNQESGLVHSLPRTSCGGLGRSSSSSGACDASLMPHRHSSCSPTRSGTALSSGMTVPASSTPVDFLRGKANVARSGTCDPPYPSSPASRSLLTRQSRLISSGRRALTLDAHGVVCGISPRPEQALLDKAEAVCGCRGVIVLLHGYCNHSRLAWLYKPLPPGHRRRDPTVVGYQAVLESSSSVSATATLNGVFKPMAEEPTADSFTLSGVPTRTESGAKTAEGRESQLKPDRQGQAGNTANAPSTTGEEQTRKCDPADGSSEISGQERASVSWHAQYQGSWVEALNKAGFLVAAMDFQGHGLSEGWQGKRGSVNRLDDFAVDVIQFITIIRRRCQFLRRLYKHCMHQDEEYSNTFVGVKSGEDQRIEFERQTKSEQSRLGKRECQVAPTCSETQESRTVVGHGGVEEEEHPPIFLVGVSLGGWVAARTIQLLGDSRALAPLSSVCDPSEPLPPFPRILMQTAAASTQHSGASSVPPPLLFNNNFTPSISASLVSRKRQSSSSSSTTPGASSSVDQPLAALTTGGVAGCVLLSPMLDLTVVKTTTKYHLYRHLIVRLADWTPNVVVSRPHQNAEYPYLEAYSQRDKYTYKGGSRMRMVREMFEGTDAILHPDCLALMSDSTCGALLVMHNLLDGVCGVEGTLRLFHGAKRIRDRSFLAVNAYVDGTSSIQCLTPADLVNGTTAAVVGGGKNDALHALASTLAKCGRPDALQPLHKIREGDRAAGGSIGDRGETQAEEPREPAGVASAECRCVQHTLSECTYEAFGRERTRSRHRPGAENKNSEPGSAVVNKDAGTEIVPNQTPFNAPADRMSDQRESMQRSIKAIGDSTSSAIKCLPCEDDEKRVLPRNLYVECNVEAVLIEKVRAYADPQLHGLDVYHSFPSEPDGGKILARVLQWLLQRARL</sequence>
<evidence type="ECO:0000259" key="2">
    <source>
        <dbReference type="Pfam" id="PF12146"/>
    </source>
</evidence>
<feature type="compositionally biased region" description="Low complexity" evidence="1">
    <location>
        <begin position="119"/>
        <end position="131"/>
    </location>
</feature>
<feature type="compositionally biased region" description="Low complexity" evidence="1">
    <location>
        <begin position="588"/>
        <end position="610"/>
    </location>
</feature>
<evidence type="ECO:0000313" key="3">
    <source>
        <dbReference type="EMBL" id="KFH13118.1"/>
    </source>
</evidence>
<feature type="region of interest" description="Disordered" evidence="1">
    <location>
        <begin position="80"/>
        <end position="160"/>
    </location>
</feature>
<dbReference type="AlphaFoldDB" id="A0A086QKI6"/>
<evidence type="ECO:0000313" key="4">
    <source>
        <dbReference type="Proteomes" id="UP000028840"/>
    </source>
</evidence>
<protein>
    <submittedName>
        <fullName evidence="3">PST-A-like protein</fullName>
    </submittedName>
</protein>
<feature type="region of interest" description="Disordered" evidence="1">
    <location>
        <begin position="863"/>
        <end position="884"/>
    </location>
</feature>
<gene>
    <name evidence="3" type="ORF">TGVAND_226390</name>
</gene>
<feature type="compositionally biased region" description="Low complexity" evidence="1">
    <location>
        <begin position="1"/>
        <end position="10"/>
    </location>
</feature>
<evidence type="ECO:0000256" key="1">
    <source>
        <dbReference type="SAM" id="MobiDB-lite"/>
    </source>
</evidence>
<organism evidence="3 4">
    <name type="scientific">Toxoplasma gondii VAND</name>
    <dbReference type="NCBI Taxonomy" id="933077"/>
    <lineage>
        <taxon>Eukaryota</taxon>
        <taxon>Sar</taxon>
        <taxon>Alveolata</taxon>
        <taxon>Apicomplexa</taxon>
        <taxon>Conoidasida</taxon>
        <taxon>Coccidia</taxon>
        <taxon>Eucoccidiorida</taxon>
        <taxon>Eimeriorina</taxon>
        <taxon>Sarcocystidae</taxon>
        <taxon>Toxoplasma</taxon>
    </lineage>
</organism>
<proteinExistence type="predicted"/>
<dbReference type="PANTHER" id="PTHR11614">
    <property type="entry name" value="PHOSPHOLIPASE-RELATED"/>
    <property type="match status" value="1"/>
</dbReference>
<dbReference type="OrthoDB" id="2498029at2759"/>
<dbReference type="SUPFAM" id="SSF53474">
    <property type="entry name" value="alpha/beta-Hydrolases"/>
    <property type="match status" value="1"/>
</dbReference>
<feature type="region of interest" description="Disordered" evidence="1">
    <location>
        <begin position="812"/>
        <end position="837"/>
    </location>
</feature>
<dbReference type="InterPro" id="IPR022742">
    <property type="entry name" value="Hydrolase_4"/>
</dbReference>
<reference evidence="3 4" key="2">
    <citation type="journal article" date="2015" name="Eukaryot. Cell">
        <title>Genetic mapping reveals that sinefungin resistance in Toxoplasma gondii is controlled by a putative amino acid transporter locus that can be used as a negative selectable marker.</title>
        <authorList>
            <person name="Behnke M.S."/>
            <person name="Khan A."/>
            <person name="Sibley L.D."/>
        </authorList>
    </citation>
    <scope>NUCLEOTIDE SEQUENCE [LARGE SCALE GENOMIC DNA]</scope>
    <source>
        <strain evidence="3 4">VAND</strain>
    </source>
</reference>
<feature type="compositionally biased region" description="Polar residues" evidence="1">
    <location>
        <begin position="89"/>
        <end position="103"/>
    </location>
</feature>
<feature type="region of interest" description="Disordered" evidence="1">
    <location>
        <begin position="1"/>
        <end position="25"/>
    </location>
</feature>